<keyword evidence="4" id="KW-1185">Reference proteome</keyword>
<feature type="signal peptide" evidence="2">
    <location>
        <begin position="1"/>
        <end position="24"/>
    </location>
</feature>
<sequence>MTDRSKMASNAGLVLLLLAVTSEASVGVRSAEGISRVKKTHNGRERQRESTSSRVRYRERGSISRALLLHNGTLVDLRKCGPDCAAVPTGVGYLPRVAEWFGPKAPKRVALFDSCGGIATMPNRFSKM</sequence>
<name>A0AAD7VX20_9TELE</name>
<organism evidence="3 4">
    <name type="scientific">Aldrovandia affinis</name>
    <dbReference type="NCBI Taxonomy" id="143900"/>
    <lineage>
        <taxon>Eukaryota</taxon>
        <taxon>Metazoa</taxon>
        <taxon>Chordata</taxon>
        <taxon>Craniata</taxon>
        <taxon>Vertebrata</taxon>
        <taxon>Euteleostomi</taxon>
        <taxon>Actinopterygii</taxon>
        <taxon>Neopterygii</taxon>
        <taxon>Teleostei</taxon>
        <taxon>Notacanthiformes</taxon>
        <taxon>Halosauridae</taxon>
        <taxon>Aldrovandia</taxon>
    </lineage>
</organism>
<evidence type="ECO:0000313" key="3">
    <source>
        <dbReference type="EMBL" id="KAJ8347511.1"/>
    </source>
</evidence>
<proteinExistence type="predicted"/>
<protein>
    <submittedName>
        <fullName evidence="3">Uncharacterized protein</fullName>
    </submittedName>
</protein>
<feature type="region of interest" description="Disordered" evidence="1">
    <location>
        <begin position="37"/>
        <end position="56"/>
    </location>
</feature>
<dbReference type="EMBL" id="JAINUG010002539">
    <property type="protein sequence ID" value="KAJ8347511.1"/>
    <property type="molecule type" value="Genomic_DNA"/>
</dbReference>
<evidence type="ECO:0000256" key="2">
    <source>
        <dbReference type="SAM" id="SignalP"/>
    </source>
</evidence>
<feature type="compositionally biased region" description="Basic and acidic residues" evidence="1">
    <location>
        <begin position="42"/>
        <end position="56"/>
    </location>
</feature>
<accession>A0AAD7VX20</accession>
<comment type="caution">
    <text evidence="3">The sequence shown here is derived from an EMBL/GenBank/DDBJ whole genome shotgun (WGS) entry which is preliminary data.</text>
</comment>
<feature type="chain" id="PRO_5041988567" evidence="2">
    <location>
        <begin position="25"/>
        <end position="128"/>
    </location>
</feature>
<dbReference type="AlphaFoldDB" id="A0AAD7VX20"/>
<evidence type="ECO:0000256" key="1">
    <source>
        <dbReference type="SAM" id="MobiDB-lite"/>
    </source>
</evidence>
<gene>
    <name evidence="3" type="ORF">AAFF_G00190660</name>
</gene>
<reference evidence="3" key="1">
    <citation type="journal article" date="2023" name="Science">
        <title>Genome structures resolve the early diversification of teleost fishes.</title>
        <authorList>
            <person name="Parey E."/>
            <person name="Louis A."/>
            <person name="Montfort J."/>
            <person name="Bouchez O."/>
            <person name="Roques C."/>
            <person name="Iampietro C."/>
            <person name="Lluch J."/>
            <person name="Castinel A."/>
            <person name="Donnadieu C."/>
            <person name="Desvignes T."/>
            <person name="Floi Bucao C."/>
            <person name="Jouanno E."/>
            <person name="Wen M."/>
            <person name="Mejri S."/>
            <person name="Dirks R."/>
            <person name="Jansen H."/>
            <person name="Henkel C."/>
            <person name="Chen W.J."/>
            <person name="Zahm M."/>
            <person name="Cabau C."/>
            <person name="Klopp C."/>
            <person name="Thompson A.W."/>
            <person name="Robinson-Rechavi M."/>
            <person name="Braasch I."/>
            <person name="Lecointre G."/>
            <person name="Bobe J."/>
            <person name="Postlethwait J.H."/>
            <person name="Berthelot C."/>
            <person name="Roest Crollius H."/>
            <person name="Guiguen Y."/>
        </authorList>
    </citation>
    <scope>NUCLEOTIDE SEQUENCE</scope>
    <source>
        <strain evidence="3">NC1722</strain>
    </source>
</reference>
<keyword evidence="2" id="KW-0732">Signal</keyword>
<dbReference type="Proteomes" id="UP001221898">
    <property type="component" value="Unassembled WGS sequence"/>
</dbReference>
<evidence type="ECO:0000313" key="4">
    <source>
        <dbReference type="Proteomes" id="UP001221898"/>
    </source>
</evidence>